<name>A0A4R2GSW7_9HYPH</name>
<dbReference type="OrthoDB" id="5741017at2"/>
<dbReference type="Proteomes" id="UP000294881">
    <property type="component" value="Unassembled WGS sequence"/>
</dbReference>
<dbReference type="AlphaFoldDB" id="A0A4R2GSW7"/>
<keyword evidence="1" id="KW-1133">Transmembrane helix</keyword>
<feature type="transmembrane region" description="Helical" evidence="1">
    <location>
        <begin position="31"/>
        <end position="51"/>
    </location>
</feature>
<evidence type="ECO:0000256" key="1">
    <source>
        <dbReference type="SAM" id="Phobius"/>
    </source>
</evidence>
<dbReference type="EMBL" id="SLWL01000006">
    <property type="protein sequence ID" value="TCO13442.1"/>
    <property type="molecule type" value="Genomic_DNA"/>
</dbReference>
<evidence type="ECO:0000313" key="2">
    <source>
        <dbReference type="EMBL" id="TCO13442.1"/>
    </source>
</evidence>
<gene>
    <name evidence="2" type="ORF">EV666_106155</name>
</gene>
<dbReference type="RefSeq" id="WP_132006410.1">
    <property type="nucleotide sequence ID" value="NZ_JBHUNN010000002.1"/>
</dbReference>
<accession>A0A4R2GSW7</accession>
<evidence type="ECO:0000313" key="3">
    <source>
        <dbReference type="Proteomes" id="UP000294881"/>
    </source>
</evidence>
<feature type="transmembrane region" description="Helical" evidence="1">
    <location>
        <begin position="142"/>
        <end position="163"/>
    </location>
</feature>
<reference evidence="2 3" key="1">
    <citation type="submission" date="2019-03" db="EMBL/GenBank/DDBJ databases">
        <title>Genomic Encyclopedia of Type Strains, Phase IV (KMG-IV): sequencing the most valuable type-strain genomes for metagenomic binning, comparative biology and taxonomic classification.</title>
        <authorList>
            <person name="Goeker M."/>
        </authorList>
    </citation>
    <scope>NUCLEOTIDE SEQUENCE [LARGE SCALE GENOMIC DNA]</scope>
    <source>
        <strain evidence="2 3">DSM 22958</strain>
    </source>
</reference>
<dbReference type="Gene3D" id="1.20.120.20">
    <property type="entry name" value="Apolipoprotein"/>
    <property type="match status" value="1"/>
</dbReference>
<proteinExistence type="predicted"/>
<keyword evidence="3" id="KW-1185">Reference proteome</keyword>
<keyword evidence="1" id="KW-0812">Transmembrane</keyword>
<sequence length="677" mass="71542">MTDVVQLVGSSTKNFILWIAASLAGDAVPGFIALVLLLLLLISIGCAVVVYRRKIGAISALRGLVERADSPSFAEAREAIDDWAEAPRKAGKAKTVADAWKEFSETLVLDEISKPPTLRNSVRPTVFFNIEDLHFGGGFFRIVPGLFVSAGLALTFLGLIAALNSMGSGGAINDATMSHLLKIASAKFIMSLTGLACSIIFTIVLRGWTGRLEKELHRLCFALEKKLSFVSLEFIGYEQLRAFQEAREHNRQLTTEVIAELGRPLREDLPAAISSSIGAAMEPLLERIGQQGSDSMSTLASDLSSQLTSSIGAALTAASDKLAQAGDRIGALSDRMDQSSGRIGTEMEQAVARVAAAVEDLRAGMAASASETSGVFSQGAEQMMAAMTKTLEAIRENTADGAKAMSSAAEAMRSAATEMRAEMENAAKSGAEAAKERMLATSAQASAAIDSAGRSVLDSFGKAGVEIAQLTGQFSGKFGQELLEPIGKISSRLDEMVGAIEEGATEVRRASDAVREGAKAGAEAAGNFRAAAQELTGAALPIRATSERIEGSVRLLSDGMRDGLATISRSAEATVQNAAQILDGARIAVSAEREGMERSLAAFSDVLSRMRGQGDRLDDMDQKLGRAFDLYTATVEAAIQALHTHVRDMSVGLGDAVSKIDNAIQQLQDFTPEQGRR</sequence>
<feature type="transmembrane region" description="Helical" evidence="1">
    <location>
        <begin position="183"/>
        <end position="205"/>
    </location>
</feature>
<protein>
    <submittedName>
        <fullName evidence="2">Uncharacterized protein</fullName>
    </submittedName>
</protein>
<organism evidence="2 3">
    <name type="scientific">Camelimonas lactis</name>
    <dbReference type="NCBI Taxonomy" id="659006"/>
    <lineage>
        <taxon>Bacteria</taxon>
        <taxon>Pseudomonadati</taxon>
        <taxon>Pseudomonadota</taxon>
        <taxon>Alphaproteobacteria</taxon>
        <taxon>Hyphomicrobiales</taxon>
        <taxon>Chelatococcaceae</taxon>
        <taxon>Camelimonas</taxon>
    </lineage>
</organism>
<dbReference type="SUPFAM" id="SSF58113">
    <property type="entry name" value="Apolipoprotein A-I"/>
    <property type="match status" value="1"/>
</dbReference>
<keyword evidence="1" id="KW-0472">Membrane</keyword>
<comment type="caution">
    <text evidence="2">The sequence shown here is derived from an EMBL/GenBank/DDBJ whole genome shotgun (WGS) entry which is preliminary data.</text>
</comment>